<name>A0A1Z4BV65_9GAMM</name>
<evidence type="ECO:0000256" key="17">
    <source>
        <dbReference type="HAMAP-Rule" id="MF_01965"/>
    </source>
</evidence>
<keyword evidence="6 17" id="KW-0547">Nucleotide-binding</keyword>
<proteinExistence type="inferred from homology"/>
<dbReference type="PROSITE" id="PS51385">
    <property type="entry name" value="YJEF_N"/>
    <property type="match status" value="1"/>
</dbReference>
<dbReference type="InterPro" id="IPR030677">
    <property type="entry name" value="Nnr"/>
</dbReference>
<evidence type="ECO:0000256" key="11">
    <source>
        <dbReference type="ARBA" id="ARBA00023235"/>
    </source>
</evidence>
<keyword evidence="10 17" id="KW-0520">NAD</keyword>
<comment type="function">
    <text evidence="17">Catalyzes the dehydration of the S-form of NAD(P)HX at the expense of ADP, which is converted to AMP. Together with NAD(P)HX epimerase, which catalyzes the epimerization of the S- and R-forms, the enzyme allows the repair of both epimers of NAD(P)HX, a damaged form of NAD(P)H that is a result of enzymatic or heat-dependent hydration.</text>
</comment>
<dbReference type="Gene3D" id="3.40.50.10260">
    <property type="entry name" value="YjeF N-terminal domain"/>
    <property type="match status" value="1"/>
</dbReference>
<dbReference type="OrthoDB" id="9806925at2"/>
<evidence type="ECO:0000313" key="24">
    <source>
        <dbReference type="Proteomes" id="UP000197019"/>
    </source>
</evidence>
<evidence type="ECO:0000313" key="22">
    <source>
        <dbReference type="EMBL" id="ASF45140.1"/>
    </source>
</evidence>
<evidence type="ECO:0000256" key="7">
    <source>
        <dbReference type="ARBA" id="ARBA00022840"/>
    </source>
</evidence>
<comment type="catalytic activity">
    <reaction evidence="16 17 19">
        <text>(6S)-NADPHX + ADP = AMP + phosphate + NADPH + H(+)</text>
        <dbReference type="Rhea" id="RHEA:32235"/>
        <dbReference type="ChEBI" id="CHEBI:15378"/>
        <dbReference type="ChEBI" id="CHEBI:43474"/>
        <dbReference type="ChEBI" id="CHEBI:57783"/>
        <dbReference type="ChEBI" id="CHEBI:64076"/>
        <dbReference type="ChEBI" id="CHEBI:456215"/>
        <dbReference type="ChEBI" id="CHEBI:456216"/>
        <dbReference type="EC" id="4.2.1.136"/>
    </reaction>
</comment>
<comment type="similarity">
    <text evidence="18">Belongs to the NnrE/AIBP family.</text>
</comment>
<comment type="similarity">
    <text evidence="3 19">In the N-terminal section; belongs to the NnrE/AIBP family.</text>
</comment>
<feature type="binding site" evidence="17">
    <location>
        <position position="437"/>
    </location>
    <ligand>
        <name>(6S)-NADPHX</name>
        <dbReference type="ChEBI" id="CHEBI:64076"/>
    </ligand>
</feature>
<feature type="binding site" evidence="18">
    <location>
        <position position="162"/>
    </location>
    <ligand>
        <name>K(+)</name>
        <dbReference type="ChEBI" id="CHEBI:29103"/>
    </ligand>
</feature>
<gene>
    <name evidence="17" type="primary">nnrD</name>
    <name evidence="18" type="synonym">nnrE</name>
    <name evidence="23" type="ORF">AADEFJLK_03733</name>
    <name evidence="22" type="ORF">CEK71_03145</name>
</gene>
<dbReference type="PIRSF" id="PIRSF017184">
    <property type="entry name" value="Nnr"/>
    <property type="match status" value="1"/>
</dbReference>
<dbReference type="InterPro" id="IPR029056">
    <property type="entry name" value="Ribokinase-like"/>
</dbReference>
<protein>
    <recommendedName>
        <fullName evidence="19">Bifunctional NAD(P)H-hydrate repair enzyme</fullName>
    </recommendedName>
    <alternativeName>
        <fullName evidence="19">Nicotinamide nucleotide repair protein</fullName>
    </alternativeName>
    <domain>
        <recommendedName>
            <fullName evidence="19">ADP-dependent (S)-NAD(P)H-hydrate dehydratase</fullName>
            <ecNumber evidence="19">4.2.1.136</ecNumber>
        </recommendedName>
        <alternativeName>
            <fullName evidence="19">ADP-dependent NAD(P)HX dehydratase</fullName>
        </alternativeName>
    </domain>
    <domain>
        <recommendedName>
            <fullName evidence="19">NAD(P)H-hydrate epimerase</fullName>
            <ecNumber evidence="19">5.1.99.6</ecNumber>
        </recommendedName>
    </domain>
</protein>
<evidence type="ECO:0000259" key="20">
    <source>
        <dbReference type="PROSITE" id="PS51383"/>
    </source>
</evidence>
<dbReference type="RefSeq" id="WP_088618023.1">
    <property type="nucleotide sequence ID" value="NZ_CP022129.1"/>
</dbReference>
<dbReference type="EMBL" id="CP022129">
    <property type="protein sequence ID" value="ASF45140.1"/>
    <property type="molecule type" value="Genomic_DNA"/>
</dbReference>
<keyword evidence="11 18" id="KW-0413">Isomerase</keyword>
<comment type="similarity">
    <text evidence="4 19">In the C-terminal section; belongs to the NnrD/CARKD family.</text>
</comment>
<dbReference type="EC" id="5.1.99.6" evidence="19"/>
<comment type="caution">
    <text evidence="18">Lacks conserved residue(s) required for the propagation of feature annotation.</text>
</comment>
<feature type="binding site" evidence="18">
    <location>
        <position position="141"/>
    </location>
    <ligand>
        <name>(6S)-NADPHX</name>
        <dbReference type="ChEBI" id="CHEBI:64076"/>
    </ligand>
</feature>
<dbReference type="GO" id="GO:0046872">
    <property type="term" value="F:metal ion binding"/>
    <property type="evidence" value="ECO:0007669"/>
    <property type="project" value="UniProtKB-UniRule"/>
</dbReference>
<keyword evidence="24" id="KW-1185">Reference proteome</keyword>
<dbReference type="InterPro" id="IPR004443">
    <property type="entry name" value="YjeF_N_dom"/>
</dbReference>
<dbReference type="Pfam" id="PF03853">
    <property type="entry name" value="YjeF_N"/>
    <property type="match status" value="1"/>
</dbReference>
<comment type="subunit">
    <text evidence="17">Homotetramer.</text>
</comment>
<dbReference type="GO" id="GO:0005524">
    <property type="term" value="F:ATP binding"/>
    <property type="evidence" value="ECO:0007669"/>
    <property type="project" value="UniProtKB-UniRule"/>
</dbReference>
<feature type="binding site" evidence="17">
    <location>
        <position position="257"/>
    </location>
    <ligand>
        <name>(6S)-NADPHX</name>
        <dbReference type="ChEBI" id="CHEBI:64076"/>
    </ligand>
</feature>
<dbReference type="EMBL" id="PGFZ01000010">
    <property type="protein sequence ID" value="POZ50537.1"/>
    <property type="molecule type" value="Genomic_DNA"/>
</dbReference>
<evidence type="ECO:0000256" key="12">
    <source>
        <dbReference type="ARBA" id="ARBA00023239"/>
    </source>
</evidence>
<evidence type="ECO:0000256" key="3">
    <source>
        <dbReference type="ARBA" id="ARBA00006001"/>
    </source>
</evidence>
<evidence type="ECO:0000256" key="8">
    <source>
        <dbReference type="ARBA" id="ARBA00022857"/>
    </source>
</evidence>
<dbReference type="Proteomes" id="UP000197019">
    <property type="component" value="Chromosome"/>
</dbReference>
<evidence type="ECO:0000256" key="6">
    <source>
        <dbReference type="ARBA" id="ARBA00022741"/>
    </source>
</evidence>
<evidence type="ECO:0000256" key="18">
    <source>
        <dbReference type="HAMAP-Rule" id="MF_01966"/>
    </source>
</evidence>
<evidence type="ECO:0000256" key="15">
    <source>
        <dbReference type="ARBA" id="ARBA00048238"/>
    </source>
</evidence>
<feature type="binding site" evidence="17">
    <location>
        <position position="436"/>
    </location>
    <ligand>
        <name>AMP</name>
        <dbReference type="ChEBI" id="CHEBI:456215"/>
    </ligand>
</feature>
<dbReference type="InterPro" id="IPR000631">
    <property type="entry name" value="CARKD"/>
</dbReference>
<keyword evidence="13" id="KW-0511">Multifunctional enzyme</keyword>
<sequence length="495" mass="52018">MQTLPPTLYNTAQIQELEQRLIHQRGISGFALMTKAGAAVFAQLHKKWRHARTVAVFCGAGNNAGDGYIAAALALSAGLSVDVYALVSPDVLKGDALTAYQHYRAAHGSVSTFSLGQPINADVIVDALFGTGLDRPVTGQYLAAIQAINDSASPVISVDLPSGLNANTGTVLAAAVKADCTVTFIGLKRGLLTGEAAEYCGDIIYASLDVPEEVFQDVQSTVYRVLPKTFPRRDRCIHKSKNGHVLVIGGDRGYIGAVMLASEAALRVGAGLVSVATRKEHTGFISVHRPELMCHGVDNAEQLTSLLEKANVVVIGPGLGQSHWAKELLLAVIHSRKVSVIDADALNILAKIPAAHNNLLLTPYRSILTPHVGEAARLMNLPIAKIKEDRFTVVANVQKKYGGIAILKGAGTLIATADDIGVSTSGNPGMASGGMGDALCGVIAGLLAQGFSLKDAAQQGVYIHGKAADMAAMQDGERGLLASDLMPHLRRLVNH</sequence>
<comment type="function">
    <text evidence="18">Catalyzes the epimerization of the S- and R-forms of NAD(P)HX, a damaged form of NAD(P)H that is a result of enzymatic or heat-dependent hydration. This is a prerequisite for the S-specific NAD(P)H-hydrate dehydratase to allow the repair of both epimers of NAD(P)HX.</text>
</comment>
<evidence type="ECO:0000256" key="13">
    <source>
        <dbReference type="ARBA" id="ARBA00023268"/>
    </source>
</evidence>
<comment type="cofactor">
    <cofactor evidence="18 19">
        <name>K(+)</name>
        <dbReference type="ChEBI" id="CHEBI:29103"/>
    </cofactor>
    <text evidence="18 19">Binds 1 potassium ion per subunit.</text>
</comment>
<feature type="domain" description="YjeF N-terminal" evidence="21">
    <location>
        <begin position="14"/>
        <end position="216"/>
    </location>
</feature>
<reference evidence="23 25" key="2">
    <citation type="submission" date="2017-11" db="EMBL/GenBank/DDBJ databases">
        <title>Draft Genome Sequence of Methylobacter psychrotolerans Sph1T, an Obligate Methanotroph from Low-Temperature Environments.</title>
        <authorList>
            <person name="Oshkin I.Y."/>
            <person name="Miroshnikov K."/>
            <person name="Belova S.E."/>
            <person name="Korzhenkov A."/>
            <person name="Toshchakov S.V."/>
            <person name="Dedysh S.N."/>
        </authorList>
    </citation>
    <scope>NUCLEOTIDE SEQUENCE [LARGE SCALE GENOMIC DNA]</scope>
    <source>
        <strain evidence="23 25">Sph1</strain>
    </source>
</reference>
<dbReference type="HAMAP" id="MF_01966">
    <property type="entry name" value="NADHX_epimerase"/>
    <property type="match status" value="1"/>
</dbReference>
<dbReference type="PANTHER" id="PTHR12592">
    <property type="entry name" value="ATP-DEPENDENT (S)-NAD(P)H-HYDRATE DEHYDRATASE FAMILY MEMBER"/>
    <property type="match status" value="1"/>
</dbReference>
<feature type="binding site" evidence="17">
    <location>
        <position position="318"/>
    </location>
    <ligand>
        <name>(6S)-NADPHX</name>
        <dbReference type="ChEBI" id="CHEBI:64076"/>
    </ligand>
</feature>
<accession>A0A1Z4BV65</accession>
<dbReference type="HAMAP" id="MF_01965">
    <property type="entry name" value="NADHX_dehydratase"/>
    <property type="match status" value="1"/>
</dbReference>
<keyword evidence="5 18" id="KW-0479">Metal-binding</keyword>
<evidence type="ECO:0000313" key="23">
    <source>
        <dbReference type="EMBL" id="POZ50537.1"/>
    </source>
</evidence>
<evidence type="ECO:0000256" key="14">
    <source>
        <dbReference type="ARBA" id="ARBA00025153"/>
    </source>
</evidence>
<dbReference type="SUPFAM" id="SSF53613">
    <property type="entry name" value="Ribokinase-like"/>
    <property type="match status" value="1"/>
</dbReference>
<dbReference type="SUPFAM" id="SSF64153">
    <property type="entry name" value="YjeF N-terminal domain-like"/>
    <property type="match status" value="1"/>
</dbReference>
<dbReference type="GO" id="GO:0052855">
    <property type="term" value="F:ADP-dependent NAD(P)H-hydrate dehydratase activity"/>
    <property type="evidence" value="ECO:0007669"/>
    <property type="project" value="UniProtKB-UniRule"/>
</dbReference>
<feature type="binding site" evidence="18">
    <location>
        <position position="126"/>
    </location>
    <ligand>
        <name>K(+)</name>
        <dbReference type="ChEBI" id="CHEBI:29103"/>
    </ligand>
</feature>
<feature type="binding site" evidence="18">
    <location>
        <begin position="130"/>
        <end position="136"/>
    </location>
    <ligand>
        <name>(6S)-NADPHX</name>
        <dbReference type="ChEBI" id="CHEBI:64076"/>
    </ligand>
</feature>
<dbReference type="AlphaFoldDB" id="A0A1Z4BV65"/>
<comment type="catalytic activity">
    <reaction evidence="15 17 19">
        <text>(6S)-NADHX + ADP = AMP + phosphate + NADH + H(+)</text>
        <dbReference type="Rhea" id="RHEA:32223"/>
        <dbReference type="ChEBI" id="CHEBI:15378"/>
        <dbReference type="ChEBI" id="CHEBI:43474"/>
        <dbReference type="ChEBI" id="CHEBI:57945"/>
        <dbReference type="ChEBI" id="CHEBI:64074"/>
        <dbReference type="ChEBI" id="CHEBI:456215"/>
        <dbReference type="ChEBI" id="CHEBI:456216"/>
        <dbReference type="EC" id="4.2.1.136"/>
    </reaction>
</comment>
<dbReference type="GO" id="GO:0110051">
    <property type="term" value="P:metabolite repair"/>
    <property type="evidence" value="ECO:0007669"/>
    <property type="project" value="TreeGrafter"/>
</dbReference>
<keyword evidence="8 17" id="KW-0521">NADP</keyword>
<evidence type="ECO:0000256" key="19">
    <source>
        <dbReference type="PIRNR" id="PIRNR017184"/>
    </source>
</evidence>
<evidence type="ECO:0000256" key="5">
    <source>
        <dbReference type="ARBA" id="ARBA00022723"/>
    </source>
</evidence>
<comment type="similarity">
    <text evidence="17">Belongs to the NnrD/CARKD family.</text>
</comment>
<dbReference type="CDD" id="cd01171">
    <property type="entry name" value="YXKO-related"/>
    <property type="match status" value="1"/>
</dbReference>
<dbReference type="EC" id="4.2.1.136" evidence="19"/>
<evidence type="ECO:0000256" key="4">
    <source>
        <dbReference type="ARBA" id="ARBA00009524"/>
    </source>
</evidence>
<evidence type="ECO:0000256" key="16">
    <source>
        <dbReference type="ARBA" id="ARBA00049209"/>
    </source>
</evidence>
<dbReference type="KEGG" id="mpsy:CEK71_03145"/>
<evidence type="ECO:0000256" key="10">
    <source>
        <dbReference type="ARBA" id="ARBA00023027"/>
    </source>
</evidence>
<dbReference type="Proteomes" id="UP000237423">
    <property type="component" value="Unassembled WGS sequence"/>
</dbReference>
<dbReference type="NCBIfam" id="TIGR00197">
    <property type="entry name" value="yjeF_nterm"/>
    <property type="match status" value="1"/>
</dbReference>
<dbReference type="GO" id="GO:0046496">
    <property type="term" value="P:nicotinamide nucleotide metabolic process"/>
    <property type="evidence" value="ECO:0007669"/>
    <property type="project" value="UniProtKB-UniRule"/>
</dbReference>
<comment type="catalytic activity">
    <reaction evidence="1 18 19">
        <text>(6R)-NADHX = (6S)-NADHX</text>
        <dbReference type="Rhea" id="RHEA:32215"/>
        <dbReference type="ChEBI" id="CHEBI:64074"/>
        <dbReference type="ChEBI" id="CHEBI:64075"/>
        <dbReference type="EC" id="5.1.99.6"/>
    </reaction>
</comment>
<dbReference type="Pfam" id="PF01256">
    <property type="entry name" value="Carb_kinase"/>
    <property type="match status" value="1"/>
</dbReference>
<evidence type="ECO:0000256" key="2">
    <source>
        <dbReference type="ARBA" id="ARBA00000909"/>
    </source>
</evidence>
<dbReference type="NCBIfam" id="TIGR00196">
    <property type="entry name" value="yjeF_cterm"/>
    <property type="match status" value="1"/>
</dbReference>
<organism evidence="22 24">
    <name type="scientific">Methylovulum psychrotolerans</name>
    <dbReference type="NCBI Taxonomy" id="1704499"/>
    <lineage>
        <taxon>Bacteria</taxon>
        <taxon>Pseudomonadati</taxon>
        <taxon>Pseudomonadota</taxon>
        <taxon>Gammaproteobacteria</taxon>
        <taxon>Methylococcales</taxon>
        <taxon>Methylococcaceae</taxon>
        <taxon>Methylovulum</taxon>
    </lineage>
</organism>
<evidence type="ECO:0000256" key="9">
    <source>
        <dbReference type="ARBA" id="ARBA00022958"/>
    </source>
</evidence>
<keyword evidence="7 17" id="KW-0067">ATP-binding</keyword>
<dbReference type="PROSITE" id="PS51383">
    <property type="entry name" value="YJEF_C_3"/>
    <property type="match status" value="1"/>
</dbReference>
<feature type="binding site" evidence="18">
    <location>
        <position position="63"/>
    </location>
    <ligand>
        <name>K(+)</name>
        <dbReference type="ChEBI" id="CHEBI:29103"/>
    </ligand>
</feature>
<keyword evidence="12 17" id="KW-0456">Lyase</keyword>
<comment type="cofactor">
    <cofactor evidence="17">
        <name>Mg(2+)</name>
        <dbReference type="ChEBI" id="CHEBI:18420"/>
    </cofactor>
</comment>
<comment type="catalytic activity">
    <reaction evidence="2 18 19">
        <text>(6R)-NADPHX = (6S)-NADPHX</text>
        <dbReference type="Rhea" id="RHEA:32227"/>
        <dbReference type="ChEBI" id="CHEBI:64076"/>
        <dbReference type="ChEBI" id="CHEBI:64077"/>
        <dbReference type="EC" id="5.1.99.6"/>
    </reaction>
</comment>
<dbReference type="PANTHER" id="PTHR12592:SF0">
    <property type="entry name" value="ATP-DEPENDENT (S)-NAD(P)H-HYDRATE DEHYDRATASE"/>
    <property type="match status" value="1"/>
</dbReference>
<feature type="binding site" evidence="17">
    <location>
        <begin position="408"/>
        <end position="412"/>
    </location>
    <ligand>
        <name>AMP</name>
        <dbReference type="ChEBI" id="CHEBI:456215"/>
    </ligand>
</feature>
<feature type="binding site" evidence="17">
    <location>
        <position position="371"/>
    </location>
    <ligand>
        <name>(6S)-NADPHX</name>
        <dbReference type="ChEBI" id="CHEBI:64076"/>
    </ligand>
</feature>
<reference evidence="22 24" key="1">
    <citation type="submission" date="2017-06" db="EMBL/GenBank/DDBJ databases">
        <title>Genome Sequencing of the methanotroph Methylovulum psychrotolerants str. HV10-M2 isolated from a high-altitude environment.</title>
        <authorList>
            <person name="Mateos-Rivera A."/>
        </authorList>
    </citation>
    <scope>NUCLEOTIDE SEQUENCE [LARGE SCALE GENOMIC DNA]</scope>
    <source>
        <strain evidence="22 24">HV10_M2</strain>
    </source>
</reference>
<dbReference type="InterPro" id="IPR036652">
    <property type="entry name" value="YjeF_N_dom_sf"/>
</dbReference>
<evidence type="ECO:0000313" key="25">
    <source>
        <dbReference type="Proteomes" id="UP000237423"/>
    </source>
</evidence>
<feature type="binding site" evidence="18">
    <location>
        <position position="159"/>
    </location>
    <ligand>
        <name>(6S)-NADPHX</name>
        <dbReference type="ChEBI" id="CHEBI:64076"/>
    </ligand>
</feature>
<keyword evidence="9 18" id="KW-0630">Potassium</keyword>
<dbReference type="Gene3D" id="3.40.1190.20">
    <property type="match status" value="1"/>
</dbReference>
<evidence type="ECO:0000259" key="21">
    <source>
        <dbReference type="PROSITE" id="PS51385"/>
    </source>
</evidence>
<comment type="function">
    <text evidence="14 19">Bifunctional enzyme that catalyzes the epimerization of the S- and R-forms of NAD(P)HX and the dehydration of the S-form of NAD(P)HX at the expense of ADP, which is converted to AMP. This allows the repair of both epimers of NAD(P)HX, a damaged form of NAD(P)H that is a result of enzymatic or heat-dependent hydration.</text>
</comment>
<dbReference type="GO" id="GO:0052856">
    <property type="term" value="F:NAD(P)HX epimerase activity"/>
    <property type="evidence" value="ECO:0007669"/>
    <property type="project" value="UniProtKB-UniRule"/>
</dbReference>
<evidence type="ECO:0000256" key="1">
    <source>
        <dbReference type="ARBA" id="ARBA00000013"/>
    </source>
</evidence>
<feature type="domain" description="YjeF C-terminal" evidence="20">
    <location>
        <begin position="222"/>
        <end position="495"/>
    </location>
</feature>